<dbReference type="EMBL" id="ML743585">
    <property type="protein sequence ID" value="KAE8136343.1"/>
    <property type="molecule type" value="Genomic_DNA"/>
</dbReference>
<dbReference type="Gene3D" id="3.30.559.10">
    <property type="entry name" value="Chloramphenicol acetyltransferase-like domain"/>
    <property type="match status" value="1"/>
</dbReference>
<evidence type="ECO:0008006" key="3">
    <source>
        <dbReference type="Google" id="ProtNLM"/>
    </source>
</evidence>
<keyword evidence="2" id="KW-1185">Reference proteome</keyword>
<dbReference type="RefSeq" id="XP_031912406.1">
    <property type="nucleotide sequence ID" value="XM_032060187.1"/>
</dbReference>
<proteinExistence type="predicted"/>
<dbReference type="Proteomes" id="UP000325672">
    <property type="component" value="Unassembled WGS sequence"/>
</dbReference>
<evidence type="ECO:0000313" key="2">
    <source>
        <dbReference type="Proteomes" id="UP000325672"/>
    </source>
</evidence>
<gene>
    <name evidence="1" type="ORF">BDV38DRAFT_284089</name>
</gene>
<dbReference type="AlphaFoldDB" id="A0A5N6SSH3"/>
<dbReference type="InterPro" id="IPR023213">
    <property type="entry name" value="CAT-like_dom_sf"/>
</dbReference>
<sequence length="158" mass="17472">MALCSSNFMITGRYARRMRYADGFPCVMRIWTAAANNLVGEAGNLPFATFPHLPLTYKALDYLTTDMLPVVGIGWAHVPDANPGSPIPEGTLLSQVEDTALYATRVVGKVSSCEVSASISPERWKEAWKQVVHRHPILRTIMVESPFCWIVTSLGPHQ</sequence>
<protein>
    <recommendedName>
        <fullName evidence="3">Condensation domain-containing protein</fullName>
    </recommendedName>
</protein>
<name>A0A5N6SSH3_ASPPS</name>
<reference evidence="1 2" key="1">
    <citation type="submission" date="2019-04" db="EMBL/GenBank/DDBJ databases">
        <title>Friends and foes A comparative genomics study of 23 Aspergillus species from section Flavi.</title>
        <authorList>
            <consortium name="DOE Joint Genome Institute"/>
            <person name="Kjaerbolling I."/>
            <person name="Vesth T."/>
            <person name="Frisvad J.C."/>
            <person name="Nybo J.L."/>
            <person name="Theobald S."/>
            <person name="Kildgaard S."/>
            <person name="Isbrandt T."/>
            <person name="Kuo A."/>
            <person name="Sato A."/>
            <person name="Lyhne E.K."/>
            <person name="Kogle M.E."/>
            <person name="Wiebenga A."/>
            <person name="Kun R.S."/>
            <person name="Lubbers R.J."/>
            <person name="Makela M.R."/>
            <person name="Barry K."/>
            <person name="Chovatia M."/>
            <person name="Clum A."/>
            <person name="Daum C."/>
            <person name="Haridas S."/>
            <person name="He G."/>
            <person name="LaButti K."/>
            <person name="Lipzen A."/>
            <person name="Mondo S."/>
            <person name="Riley R."/>
            <person name="Salamov A."/>
            <person name="Simmons B.A."/>
            <person name="Magnuson J.K."/>
            <person name="Henrissat B."/>
            <person name="Mortensen U.H."/>
            <person name="Larsen T.O."/>
            <person name="Devries R.P."/>
            <person name="Grigoriev I.V."/>
            <person name="Machida M."/>
            <person name="Baker S.E."/>
            <person name="Andersen M.R."/>
        </authorList>
    </citation>
    <scope>NUCLEOTIDE SEQUENCE [LARGE SCALE GENOMIC DNA]</scope>
    <source>
        <strain evidence="1 2">CBS 117625</strain>
    </source>
</reference>
<dbReference type="OrthoDB" id="5188367at2759"/>
<dbReference type="GeneID" id="43644397"/>
<accession>A0A5N6SSH3</accession>
<organism evidence="1 2">
    <name type="scientific">Aspergillus pseudotamarii</name>
    <dbReference type="NCBI Taxonomy" id="132259"/>
    <lineage>
        <taxon>Eukaryota</taxon>
        <taxon>Fungi</taxon>
        <taxon>Dikarya</taxon>
        <taxon>Ascomycota</taxon>
        <taxon>Pezizomycotina</taxon>
        <taxon>Eurotiomycetes</taxon>
        <taxon>Eurotiomycetidae</taxon>
        <taxon>Eurotiales</taxon>
        <taxon>Aspergillaceae</taxon>
        <taxon>Aspergillus</taxon>
        <taxon>Aspergillus subgen. Circumdati</taxon>
    </lineage>
</organism>
<dbReference type="SUPFAM" id="SSF52777">
    <property type="entry name" value="CoA-dependent acyltransferases"/>
    <property type="match status" value="1"/>
</dbReference>
<evidence type="ECO:0000313" key="1">
    <source>
        <dbReference type="EMBL" id="KAE8136343.1"/>
    </source>
</evidence>